<dbReference type="Gene3D" id="3.10.390.10">
    <property type="entry name" value="SAND domain-like"/>
    <property type="match status" value="1"/>
</dbReference>
<feature type="region of interest" description="Disordered" evidence="1">
    <location>
        <begin position="135"/>
        <end position="160"/>
    </location>
</feature>
<evidence type="ECO:0000313" key="2">
    <source>
        <dbReference type="EMBL" id="KAF5827566.1"/>
    </source>
</evidence>
<evidence type="ECO:0000313" key="3">
    <source>
        <dbReference type="Proteomes" id="UP000815325"/>
    </source>
</evidence>
<feature type="compositionally biased region" description="Basic and acidic residues" evidence="1">
    <location>
        <begin position="150"/>
        <end position="160"/>
    </location>
</feature>
<comment type="caution">
    <text evidence="2">The sequence shown here is derived from an EMBL/GenBank/DDBJ whole genome shotgun (WGS) entry which is preliminary data.</text>
</comment>
<organism evidence="2 3">
    <name type="scientific">Dunaliella salina</name>
    <name type="common">Green alga</name>
    <name type="synonym">Protococcus salinus</name>
    <dbReference type="NCBI Taxonomy" id="3046"/>
    <lineage>
        <taxon>Eukaryota</taxon>
        <taxon>Viridiplantae</taxon>
        <taxon>Chlorophyta</taxon>
        <taxon>core chlorophytes</taxon>
        <taxon>Chlorophyceae</taxon>
        <taxon>CS clade</taxon>
        <taxon>Chlamydomonadales</taxon>
        <taxon>Dunaliellaceae</taxon>
        <taxon>Dunaliella</taxon>
    </lineage>
</organism>
<dbReference type="EMBL" id="MU070472">
    <property type="protein sequence ID" value="KAF5827566.1"/>
    <property type="molecule type" value="Genomic_DNA"/>
</dbReference>
<sequence>MSDGKGNRINAIDRPAHNLPKKVKVECGTIQGYLLTDTAVLRKKKGKPFIDVDFVQLKNGKETGEHMNGSEFERIAGRGAAKTWRETVKVIVQDSGPAGKPDKKKAGVWLKEHAACWGFDMSPDTSYVPAPQKNKMACVHSSKQGRSPKAQREEQKQKEV</sequence>
<evidence type="ECO:0008006" key="4">
    <source>
        <dbReference type="Google" id="ProtNLM"/>
    </source>
</evidence>
<dbReference type="Proteomes" id="UP000815325">
    <property type="component" value="Unassembled WGS sequence"/>
</dbReference>
<gene>
    <name evidence="2" type="ORF">DUNSADRAFT_433</name>
</gene>
<evidence type="ECO:0000256" key="1">
    <source>
        <dbReference type="SAM" id="MobiDB-lite"/>
    </source>
</evidence>
<reference evidence="2" key="1">
    <citation type="submission" date="2017-08" db="EMBL/GenBank/DDBJ databases">
        <authorList>
            <person name="Polle J.E."/>
            <person name="Barry K."/>
            <person name="Cushman J."/>
            <person name="Schmutz J."/>
            <person name="Tran D."/>
            <person name="Hathwaick L.T."/>
            <person name="Yim W.C."/>
            <person name="Jenkins J."/>
            <person name="Mckie-Krisberg Z.M."/>
            <person name="Prochnik S."/>
            <person name="Lindquist E."/>
            <person name="Dockter R.B."/>
            <person name="Adam C."/>
            <person name="Molina H."/>
            <person name="Bunkerborg J."/>
            <person name="Jin E."/>
            <person name="Buchheim M."/>
            <person name="Magnuson J."/>
        </authorList>
    </citation>
    <scope>NUCLEOTIDE SEQUENCE</scope>
    <source>
        <strain evidence="2">CCAP 19/18</strain>
    </source>
</reference>
<proteinExistence type="predicted"/>
<protein>
    <recommendedName>
        <fullName evidence="4">Encoded protein</fullName>
    </recommendedName>
</protein>
<name>A0ABQ7FYY0_DUNSA</name>
<accession>A0ABQ7FYY0</accession>
<keyword evidence="3" id="KW-1185">Reference proteome</keyword>
<dbReference type="InterPro" id="IPR010919">
    <property type="entry name" value="SAND-like_dom_sf"/>
</dbReference>